<name>A0AAN7NNB3_MYCAM</name>
<evidence type="ECO:0000259" key="2">
    <source>
        <dbReference type="Pfam" id="PF00078"/>
    </source>
</evidence>
<evidence type="ECO:0000256" key="1">
    <source>
        <dbReference type="SAM" id="MobiDB-lite"/>
    </source>
</evidence>
<accession>A0AAN7NNB3</accession>
<gene>
    <name evidence="3" type="ORF">QYF61_020079</name>
</gene>
<dbReference type="Proteomes" id="UP001333110">
    <property type="component" value="Unassembled WGS sequence"/>
</dbReference>
<protein>
    <recommendedName>
        <fullName evidence="2">Reverse transcriptase domain-containing protein</fullName>
    </recommendedName>
</protein>
<comment type="caution">
    <text evidence="3">The sequence shown here is derived from an EMBL/GenBank/DDBJ whole genome shotgun (WGS) entry which is preliminary data.</text>
</comment>
<evidence type="ECO:0000313" key="3">
    <source>
        <dbReference type="EMBL" id="KAK4818860.1"/>
    </source>
</evidence>
<sequence length="333" mass="38043">MENTIGGKPFLDGHQQQREDASQGYSSRLRDSLPQQILVYAHSICNSGLAQRVVMNGVKSSWCPVTSGVPQDSVLGPVLFNVFTNHLDEGIKCTLSKFADDTKLGGSVDLIEGRKDLWRDLDSLDTWAEANRMRVNKAKCQVLHLDHNNPMQRYRPGEEWLESCPAEKDMGVFVDSWMNMSQQCVAVTKKASSILACIRNSVASRTREVIIFRPLYSPLYSIIVIERKIFMYTAEREKNEKNSNVQIVSFWVKIREQVNKGNFLVGVYYRPFNQGEVDEEFVLQLQEALHMQALILIRDINYPNICWKSSTANCKQSSELLECDEDNFLVQMM</sequence>
<dbReference type="PANTHER" id="PTHR33332">
    <property type="entry name" value="REVERSE TRANSCRIPTASE DOMAIN-CONTAINING PROTEIN"/>
    <property type="match status" value="1"/>
</dbReference>
<organism evidence="3 4">
    <name type="scientific">Mycteria americana</name>
    <name type="common">Wood stork</name>
    <dbReference type="NCBI Taxonomy" id="33587"/>
    <lineage>
        <taxon>Eukaryota</taxon>
        <taxon>Metazoa</taxon>
        <taxon>Chordata</taxon>
        <taxon>Craniata</taxon>
        <taxon>Vertebrata</taxon>
        <taxon>Euteleostomi</taxon>
        <taxon>Archelosauria</taxon>
        <taxon>Archosauria</taxon>
        <taxon>Dinosauria</taxon>
        <taxon>Saurischia</taxon>
        <taxon>Theropoda</taxon>
        <taxon>Coelurosauria</taxon>
        <taxon>Aves</taxon>
        <taxon>Neognathae</taxon>
        <taxon>Neoaves</taxon>
        <taxon>Aequornithes</taxon>
        <taxon>Ciconiiformes</taxon>
        <taxon>Ciconiidae</taxon>
        <taxon>Mycteria</taxon>
    </lineage>
</organism>
<keyword evidence="4" id="KW-1185">Reference proteome</keyword>
<reference evidence="3 4" key="1">
    <citation type="journal article" date="2023" name="J. Hered.">
        <title>Chromosome-level genome of the wood stork (Mycteria americana) provides insight into avian chromosome evolution.</title>
        <authorList>
            <person name="Flamio R. Jr."/>
            <person name="Ramstad K.M."/>
        </authorList>
    </citation>
    <scope>NUCLEOTIDE SEQUENCE [LARGE SCALE GENOMIC DNA]</scope>
    <source>
        <strain evidence="3">JAX WOST 10</strain>
    </source>
</reference>
<proteinExistence type="predicted"/>
<dbReference type="InterPro" id="IPR000477">
    <property type="entry name" value="RT_dom"/>
</dbReference>
<feature type="domain" description="Reverse transcriptase" evidence="2">
    <location>
        <begin position="44"/>
        <end position="144"/>
    </location>
</feature>
<dbReference type="Pfam" id="PF00078">
    <property type="entry name" value="RVT_1"/>
    <property type="match status" value="1"/>
</dbReference>
<dbReference type="AlphaFoldDB" id="A0AAN7NNB3"/>
<feature type="region of interest" description="Disordered" evidence="1">
    <location>
        <begin position="1"/>
        <end position="26"/>
    </location>
</feature>
<dbReference type="EMBL" id="JAUNZN010000007">
    <property type="protein sequence ID" value="KAK4818860.1"/>
    <property type="molecule type" value="Genomic_DNA"/>
</dbReference>
<evidence type="ECO:0000313" key="4">
    <source>
        <dbReference type="Proteomes" id="UP001333110"/>
    </source>
</evidence>